<organism evidence="2 3">
    <name type="scientific">Azospirillum aestuarii</name>
    <dbReference type="NCBI Taxonomy" id="2802052"/>
    <lineage>
        <taxon>Bacteria</taxon>
        <taxon>Pseudomonadati</taxon>
        <taxon>Pseudomonadota</taxon>
        <taxon>Alphaproteobacteria</taxon>
        <taxon>Rhodospirillales</taxon>
        <taxon>Azospirillaceae</taxon>
        <taxon>Azospirillum</taxon>
    </lineage>
</organism>
<dbReference type="SUPFAM" id="SSF53098">
    <property type="entry name" value="Ribonuclease H-like"/>
    <property type="match status" value="1"/>
</dbReference>
<feature type="domain" description="Predicted 3'-5' exonuclease PolB-like" evidence="1">
    <location>
        <begin position="32"/>
        <end position="248"/>
    </location>
</feature>
<dbReference type="InterPro" id="IPR012337">
    <property type="entry name" value="RNaseH-like_sf"/>
</dbReference>
<evidence type="ECO:0000313" key="3">
    <source>
        <dbReference type="Proteomes" id="UP000654452"/>
    </source>
</evidence>
<evidence type="ECO:0000259" key="1">
    <source>
        <dbReference type="Pfam" id="PF10108"/>
    </source>
</evidence>
<name>A0ABS1HSA2_9PROT</name>
<keyword evidence="2" id="KW-0378">Hydrolase</keyword>
<dbReference type="Proteomes" id="UP000654452">
    <property type="component" value="Unassembled WGS sequence"/>
</dbReference>
<keyword evidence="2" id="KW-0269">Exonuclease</keyword>
<keyword evidence="3" id="KW-1185">Reference proteome</keyword>
<accession>A0ABS1HSA2</accession>
<gene>
    <name evidence="2" type="ORF">JJL56_01810</name>
</gene>
<evidence type="ECO:0000313" key="2">
    <source>
        <dbReference type="EMBL" id="MBK4717596.1"/>
    </source>
</evidence>
<keyword evidence="2" id="KW-0540">Nuclease</keyword>
<dbReference type="EMBL" id="JAEPIV010000001">
    <property type="protein sequence ID" value="MBK4717596.1"/>
    <property type="molecule type" value="Genomic_DNA"/>
</dbReference>
<dbReference type="Gene3D" id="3.30.420.10">
    <property type="entry name" value="Ribonuclease H-like superfamily/Ribonuclease H"/>
    <property type="match status" value="1"/>
</dbReference>
<dbReference type="Pfam" id="PF10108">
    <property type="entry name" value="DNA_pol_B_exo2"/>
    <property type="match status" value="1"/>
</dbReference>
<dbReference type="InterPro" id="IPR036397">
    <property type="entry name" value="RNaseH_sf"/>
</dbReference>
<dbReference type="RefSeq" id="WP_200483959.1">
    <property type="nucleotide sequence ID" value="NZ_JAEPIV010000001.1"/>
</dbReference>
<dbReference type="GO" id="GO:0004527">
    <property type="term" value="F:exonuclease activity"/>
    <property type="evidence" value="ECO:0007669"/>
    <property type="project" value="UniProtKB-KW"/>
</dbReference>
<dbReference type="InterPro" id="IPR019288">
    <property type="entry name" value="3'-5'_exonuclease_PolB-like"/>
</dbReference>
<dbReference type="CDD" id="cd05782">
    <property type="entry name" value="DNA_polB_like1_exo"/>
    <property type="match status" value="1"/>
</dbReference>
<comment type="caution">
    <text evidence="2">The sequence shown here is derived from an EMBL/GenBank/DDBJ whole genome shotgun (WGS) entry which is preliminary data.</text>
</comment>
<proteinExistence type="predicted"/>
<reference evidence="2 3" key="1">
    <citation type="submission" date="2021-01" db="EMBL/GenBank/DDBJ databases">
        <title>Azospirillum sp. YIM DDC1 draft genome.</title>
        <authorList>
            <person name="Wang Y.-X."/>
        </authorList>
    </citation>
    <scope>NUCLEOTIDE SEQUENCE [LARGE SCALE GENOMIC DNA]</scope>
    <source>
        <strain evidence="2 3">YIM DDC1</strain>
    </source>
</reference>
<protein>
    <submittedName>
        <fullName evidence="2">3'-5' exonuclease</fullName>
    </submittedName>
</protein>
<sequence length="285" mass="31803">MVQQFHSVLACLDVETVPETDLLPSDADPAAFPKLPYHRVVAVSFVEAEIVREDAGYEWYRVTGVRSGGREDYSEAQILKAFWRWFADRKPRVATYNGRGFDLPLLKLRALFHGVAAESWYKAGDKWSTYGQRYSADWHCDLYDVLSDFGATRNLGGLDDVCRSMGLPGKIGGHGSEVADMVAQGRIADVRAYCEGDVLNTFALYVRYALLSGRTTPAGHNRSLESLLELLSRERGDRAHLGVFLDMWAESAARRGMPLLVPEPPVIRLADGADRHLESEHVLSE</sequence>